<keyword evidence="2" id="KW-1185">Reference proteome</keyword>
<dbReference type="EMBL" id="JARJCN010000042">
    <property type="protein sequence ID" value="KAJ7083134.1"/>
    <property type="molecule type" value="Genomic_DNA"/>
</dbReference>
<dbReference type="Proteomes" id="UP001222325">
    <property type="component" value="Unassembled WGS sequence"/>
</dbReference>
<sequence>MVKTTNSLVGKRELTGQQTASLLLGRKNNYTSNEYREYWWSSMLRDLAQKRFSNLFNDVFYRPTELDSMCAWDILRNYVKEKKPKSKTQRKTYLNFKRGHPQYTTHCLKKLDTPVIPVLMGYRIPRNDSENDRTKYAVIILTLFKVWSDTKASPLKSADCDWLDALDEFKLSMCPEHARILLNMQLMYQTRDAKFDYA</sequence>
<dbReference type="AlphaFoldDB" id="A0AAD6U385"/>
<reference evidence="1" key="1">
    <citation type="submission" date="2023-03" db="EMBL/GenBank/DDBJ databases">
        <title>Massive genome expansion in bonnet fungi (Mycena s.s.) driven by repeated elements and novel gene families across ecological guilds.</title>
        <authorList>
            <consortium name="Lawrence Berkeley National Laboratory"/>
            <person name="Harder C.B."/>
            <person name="Miyauchi S."/>
            <person name="Viragh M."/>
            <person name="Kuo A."/>
            <person name="Thoen E."/>
            <person name="Andreopoulos B."/>
            <person name="Lu D."/>
            <person name="Skrede I."/>
            <person name="Drula E."/>
            <person name="Henrissat B."/>
            <person name="Morin E."/>
            <person name="Kohler A."/>
            <person name="Barry K."/>
            <person name="LaButti K."/>
            <person name="Morin E."/>
            <person name="Salamov A."/>
            <person name="Lipzen A."/>
            <person name="Mereny Z."/>
            <person name="Hegedus B."/>
            <person name="Baldrian P."/>
            <person name="Stursova M."/>
            <person name="Weitz H."/>
            <person name="Taylor A."/>
            <person name="Grigoriev I.V."/>
            <person name="Nagy L.G."/>
            <person name="Martin F."/>
            <person name="Kauserud H."/>
        </authorList>
    </citation>
    <scope>NUCLEOTIDE SEQUENCE</scope>
    <source>
        <strain evidence="1">CBHHK173m</strain>
    </source>
</reference>
<gene>
    <name evidence="1" type="ORF">B0H15DRAFT_785204</name>
</gene>
<accession>A0AAD6U385</accession>
<name>A0AAD6U385_9AGAR</name>
<protein>
    <submittedName>
        <fullName evidence="1">Uncharacterized protein</fullName>
    </submittedName>
</protein>
<organism evidence="1 2">
    <name type="scientific">Mycena belliarum</name>
    <dbReference type="NCBI Taxonomy" id="1033014"/>
    <lineage>
        <taxon>Eukaryota</taxon>
        <taxon>Fungi</taxon>
        <taxon>Dikarya</taxon>
        <taxon>Basidiomycota</taxon>
        <taxon>Agaricomycotina</taxon>
        <taxon>Agaricomycetes</taxon>
        <taxon>Agaricomycetidae</taxon>
        <taxon>Agaricales</taxon>
        <taxon>Marasmiineae</taxon>
        <taxon>Mycenaceae</taxon>
        <taxon>Mycena</taxon>
    </lineage>
</organism>
<evidence type="ECO:0000313" key="1">
    <source>
        <dbReference type="EMBL" id="KAJ7083134.1"/>
    </source>
</evidence>
<comment type="caution">
    <text evidence="1">The sequence shown here is derived from an EMBL/GenBank/DDBJ whole genome shotgun (WGS) entry which is preliminary data.</text>
</comment>
<feature type="non-terminal residue" evidence="1">
    <location>
        <position position="198"/>
    </location>
</feature>
<evidence type="ECO:0000313" key="2">
    <source>
        <dbReference type="Proteomes" id="UP001222325"/>
    </source>
</evidence>
<proteinExistence type="predicted"/>